<keyword evidence="13" id="KW-1185">Reference proteome</keyword>
<keyword evidence="6 10" id="KW-0812">Transmembrane</keyword>
<keyword evidence="3 10" id="KW-0813">Transport</keyword>
<evidence type="ECO:0000313" key="13">
    <source>
        <dbReference type="Proteomes" id="UP000217771"/>
    </source>
</evidence>
<evidence type="ECO:0000256" key="6">
    <source>
        <dbReference type="ARBA" id="ARBA00022692"/>
    </source>
</evidence>
<protein>
    <submittedName>
        <fullName evidence="12">ABC transporter permease</fullName>
    </submittedName>
</protein>
<dbReference type="RefSeq" id="WP_095621250.1">
    <property type="nucleotide sequence ID" value="NZ_NSKB01000004.1"/>
</dbReference>
<feature type="transmembrane region" description="Helical" evidence="10">
    <location>
        <begin position="93"/>
        <end position="115"/>
    </location>
</feature>
<comment type="similarity">
    <text evidence="2">Belongs to the binding-protein-dependent transport system permease family. HisMQ subfamily.</text>
</comment>
<dbReference type="InterPro" id="IPR051613">
    <property type="entry name" value="ABC_transp_permease_HisMQ"/>
</dbReference>
<dbReference type="Pfam" id="PF00528">
    <property type="entry name" value="BPD_transp_1"/>
    <property type="match status" value="1"/>
</dbReference>
<keyword evidence="5" id="KW-0997">Cell inner membrane</keyword>
<evidence type="ECO:0000256" key="10">
    <source>
        <dbReference type="RuleBase" id="RU363032"/>
    </source>
</evidence>
<evidence type="ECO:0000256" key="9">
    <source>
        <dbReference type="ARBA" id="ARBA00023136"/>
    </source>
</evidence>
<comment type="caution">
    <text evidence="12">The sequence shown here is derived from an EMBL/GenBank/DDBJ whole genome shotgun (WGS) entry which is preliminary data.</text>
</comment>
<organism evidence="12 13">
    <name type="scientific">Halomonas salipaludis</name>
    <dbReference type="NCBI Taxonomy" id="2032625"/>
    <lineage>
        <taxon>Bacteria</taxon>
        <taxon>Pseudomonadati</taxon>
        <taxon>Pseudomonadota</taxon>
        <taxon>Gammaproteobacteria</taxon>
        <taxon>Oceanospirillales</taxon>
        <taxon>Halomonadaceae</taxon>
        <taxon>Halomonas</taxon>
    </lineage>
</organism>
<comment type="subcellular location">
    <subcellularLocation>
        <location evidence="1">Cell inner membrane</location>
        <topology evidence="1">Multi-pass membrane protein</topology>
    </subcellularLocation>
    <subcellularLocation>
        <location evidence="10">Cell membrane</location>
        <topology evidence="10">Multi-pass membrane protein</topology>
    </subcellularLocation>
</comment>
<feature type="transmembrane region" description="Helical" evidence="10">
    <location>
        <begin position="6"/>
        <end position="37"/>
    </location>
</feature>
<dbReference type="EMBL" id="NSKB01000004">
    <property type="protein sequence ID" value="PAU76861.1"/>
    <property type="molecule type" value="Genomic_DNA"/>
</dbReference>
<dbReference type="GO" id="GO:0022857">
    <property type="term" value="F:transmembrane transporter activity"/>
    <property type="evidence" value="ECO:0007669"/>
    <property type="project" value="InterPro"/>
</dbReference>
<keyword evidence="4" id="KW-1003">Cell membrane</keyword>
<keyword evidence="7" id="KW-0029">Amino-acid transport</keyword>
<sequence length="231" mass="25331">MDPLSGYGWMLISGFGLTLGVAISSMIGAILIGLIAASIKFSRIKIVRLIVGLYTTVIRGVPELVLLLLVYYGLPTLIQDIAGNMGYQVRLNLNPFIAGIATLSFIYGAFACEALRSAYLAIPKGQHETIIAFGFSRLRGFVWIIAPQLLRYALPALGNVWLVLLKATALISIIQLPELMRMTDMAARATRQPFTFFLVACLAYLLVTLISMWGQKYLEQWASKGIVRGAV</sequence>
<dbReference type="InterPro" id="IPR000515">
    <property type="entry name" value="MetI-like"/>
</dbReference>
<reference evidence="12 13" key="1">
    <citation type="submission" date="2017-08" db="EMBL/GenBank/DDBJ databases">
        <title>Halomonas alkalisoli sp. nov., isolated from saline alkaline soil.</title>
        <authorList>
            <person name="Wang D."/>
            <person name="Zhang G."/>
        </authorList>
    </citation>
    <scope>NUCLEOTIDE SEQUENCE [LARGE SCALE GENOMIC DNA]</scope>
    <source>
        <strain evidence="12 13">WRN001</strain>
    </source>
</reference>
<dbReference type="AlphaFoldDB" id="A0A2A2ETV9"/>
<dbReference type="InterPro" id="IPR035906">
    <property type="entry name" value="MetI-like_sf"/>
</dbReference>
<dbReference type="GO" id="GO:0043190">
    <property type="term" value="C:ATP-binding cassette (ABC) transporter complex"/>
    <property type="evidence" value="ECO:0007669"/>
    <property type="project" value="InterPro"/>
</dbReference>
<evidence type="ECO:0000256" key="3">
    <source>
        <dbReference type="ARBA" id="ARBA00022448"/>
    </source>
</evidence>
<dbReference type="Gene3D" id="1.10.3720.10">
    <property type="entry name" value="MetI-like"/>
    <property type="match status" value="1"/>
</dbReference>
<dbReference type="PANTHER" id="PTHR30133">
    <property type="entry name" value="CATIONIC AMINO ACID TRANSPORTER, MEMBRANE COMPONENT"/>
    <property type="match status" value="1"/>
</dbReference>
<dbReference type="GO" id="GO:0006865">
    <property type="term" value="P:amino acid transport"/>
    <property type="evidence" value="ECO:0007669"/>
    <property type="project" value="UniProtKB-KW"/>
</dbReference>
<dbReference type="CDD" id="cd06261">
    <property type="entry name" value="TM_PBP2"/>
    <property type="match status" value="1"/>
</dbReference>
<dbReference type="NCBIfam" id="TIGR01726">
    <property type="entry name" value="HEQRo_perm_3TM"/>
    <property type="match status" value="1"/>
</dbReference>
<evidence type="ECO:0000256" key="1">
    <source>
        <dbReference type="ARBA" id="ARBA00004429"/>
    </source>
</evidence>
<evidence type="ECO:0000256" key="2">
    <source>
        <dbReference type="ARBA" id="ARBA00010072"/>
    </source>
</evidence>
<feature type="transmembrane region" description="Helical" evidence="10">
    <location>
        <begin position="194"/>
        <end position="214"/>
    </location>
</feature>
<feature type="domain" description="ABC transmembrane type-1" evidence="11">
    <location>
        <begin position="15"/>
        <end position="215"/>
    </location>
</feature>
<name>A0A2A2ETV9_9GAMM</name>
<dbReference type="PROSITE" id="PS50928">
    <property type="entry name" value="ABC_TM1"/>
    <property type="match status" value="1"/>
</dbReference>
<accession>A0A2A2ETV9</accession>
<feature type="transmembrane region" description="Helical" evidence="10">
    <location>
        <begin position="152"/>
        <end position="174"/>
    </location>
</feature>
<dbReference type="SUPFAM" id="SSF161098">
    <property type="entry name" value="MetI-like"/>
    <property type="match status" value="1"/>
</dbReference>
<evidence type="ECO:0000313" key="12">
    <source>
        <dbReference type="EMBL" id="PAU76861.1"/>
    </source>
</evidence>
<evidence type="ECO:0000256" key="4">
    <source>
        <dbReference type="ARBA" id="ARBA00022475"/>
    </source>
</evidence>
<evidence type="ECO:0000256" key="8">
    <source>
        <dbReference type="ARBA" id="ARBA00022989"/>
    </source>
</evidence>
<feature type="transmembrane region" description="Helical" evidence="10">
    <location>
        <begin position="127"/>
        <end position="146"/>
    </location>
</feature>
<evidence type="ECO:0000259" key="11">
    <source>
        <dbReference type="PROSITE" id="PS50928"/>
    </source>
</evidence>
<dbReference type="Proteomes" id="UP000217771">
    <property type="component" value="Unassembled WGS sequence"/>
</dbReference>
<proteinExistence type="inferred from homology"/>
<evidence type="ECO:0000256" key="5">
    <source>
        <dbReference type="ARBA" id="ARBA00022519"/>
    </source>
</evidence>
<keyword evidence="9 10" id="KW-0472">Membrane</keyword>
<dbReference type="OrthoDB" id="9815029at2"/>
<keyword evidence="8 10" id="KW-1133">Transmembrane helix</keyword>
<gene>
    <name evidence="12" type="ORF">CK498_12890</name>
</gene>
<feature type="transmembrane region" description="Helical" evidence="10">
    <location>
        <begin position="49"/>
        <end position="73"/>
    </location>
</feature>
<evidence type="ECO:0000256" key="7">
    <source>
        <dbReference type="ARBA" id="ARBA00022970"/>
    </source>
</evidence>
<dbReference type="InterPro" id="IPR010065">
    <property type="entry name" value="AA_ABC_transptr_permease_3TM"/>
</dbReference>